<dbReference type="Gene3D" id="1.10.3470.10">
    <property type="entry name" value="ABC transporter involved in vitamin B12 uptake, BtuC"/>
    <property type="match status" value="1"/>
</dbReference>
<sequence>MLALLGALLLVAAVASVLFATRSVGVVDVVEAFWNRDPSDDLYILIRDERIPRTAMAIVVGAAMAVAGAVIQGYTRNPLADPGILGISNGAGFAVVLAVMLFGAQSITAALLFGLVGAAVAAVLVFGVATFGAGGGPMSLVLAGAALTALFVSATSAIVISNRQSLNQFRTWNAGSLVGRGFDVLGPVLPPILVGLVLAFAIGPALNALAVGDDTATALGIRIGWVRIAGFVSITLLTGSASAAVGPIVFVGLVVPHLIRGVIGPDHRWLLPLCVPAGGTLMLVSDIIGRVVLRPAEVPVGVILAFVGVPFFIWFIRRRRLVVG</sequence>
<keyword evidence="6 8" id="KW-1133">Transmembrane helix</keyword>
<feature type="transmembrane region" description="Helical" evidence="8">
    <location>
        <begin position="270"/>
        <end position="292"/>
    </location>
</feature>
<keyword evidence="7 8" id="KW-0472">Membrane</keyword>
<dbReference type="GO" id="GO:0033214">
    <property type="term" value="P:siderophore-iron import into cell"/>
    <property type="evidence" value="ECO:0007669"/>
    <property type="project" value="TreeGrafter"/>
</dbReference>
<proteinExistence type="inferred from homology"/>
<organism evidence="9 10">
    <name type="scientific">Gordonia spumicola</name>
    <dbReference type="NCBI Taxonomy" id="589161"/>
    <lineage>
        <taxon>Bacteria</taxon>
        <taxon>Bacillati</taxon>
        <taxon>Actinomycetota</taxon>
        <taxon>Actinomycetes</taxon>
        <taxon>Mycobacteriales</taxon>
        <taxon>Gordoniaceae</taxon>
        <taxon>Gordonia</taxon>
    </lineage>
</organism>
<evidence type="ECO:0000313" key="9">
    <source>
        <dbReference type="EMBL" id="GEE01108.1"/>
    </source>
</evidence>
<feature type="transmembrane region" description="Helical" evidence="8">
    <location>
        <begin position="110"/>
        <end position="133"/>
    </location>
</feature>
<accession>A0A7I9V6V6</accession>
<dbReference type="EMBL" id="BJOV01000003">
    <property type="protein sequence ID" value="GEE01108.1"/>
    <property type="molecule type" value="Genomic_DNA"/>
</dbReference>
<comment type="similarity">
    <text evidence="2">Belongs to the binding-protein-dependent transport system permease family. FecCD subfamily.</text>
</comment>
<dbReference type="AlphaFoldDB" id="A0A7I9V6V6"/>
<evidence type="ECO:0000313" key="10">
    <source>
        <dbReference type="Proteomes" id="UP000444960"/>
    </source>
</evidence>
<dbReference type="InterPro" id="IPR000522">
    <property type="entry name" value="ABC_transptr_permease_BtuC"/>
</dbReference>
<feature type="transmembrane region" description="Helical" evidence="8">
    <location>
        <begin position="192"/>
        <end position="212"/>
    </location>
</feature>
<dbReference type="FunFam" id="1.10.3470.10:FF:000001">
    <property type="entry name" value="Vitamin B12 ABC transporter permease BtuC"/>
    <property type="match status" value="1"/>
</dbReference>
<keyword evidence="10" id="KW-1185">Reference proteome</keyword>
<dbReference type="InterPro" id="IPR037294">
    <property type="entry name" value="ABC_BtuC-like"/>
</dbReference>
<comment type="subcellular location">
    <subcellularLocation>
        <location evidence="1">Cell membrane</location>
        <topology evidence="1">Multi-pass membrane protein</topology>
    </subcellularLocation>
</comment>
<feature type="transmembrane region" description="Helical" evidence="8">
    <location>
        <begin position="298"/>
        <end position="316"/>
    </location>
</feature>
<reference evidence="10" key="1">
    <citation type="submission" date="2019-06" db="EMBL/GenBank/DDBJ databases">
        <title>Gordonia isolated from sludge of a wastewater treatment plant.</title>
        <authorList>
            <person name="Tamura T."/>
            <person name="Aoyama K."/>
            <person name="Kang Y."/>
            <person name="Saito S."/>
            <person name="Akiyama N."/>
            <person name="Yazawa K."/>
            <person name="Gonoi T."/>
            <person name="Mikami Y."/>
        </authorList>
    </citation>
    <scope>NUCLEOTIDE SEQUENCE [LARGE SCALE GENOMIC DNA]</scope>
    <source>
        <strain evidence="10">NBRC 107696</strain>
    </source>
</reference>
<gene>
    <name evidence="9" type="ORF">nbrc107696_15540</name>
</gene>
<protein>
    <submittedName>
        <fullName evidence="9">Iron ABC transporter permease</fullName>
    </submittedName>
</protein>
<keyword evidence="5 8" id="KW-0812">Transmembrane</keyword>
<dbReference type="Pfam" id="PF01032">
    <property type="entry name" value="FecCD"/>
    <property type="match status" value="1"/>
</dbReference>
<dbReference type="PANTHER" id="PTHR30472">
    <property type="entry name" value="FERRIC ENTEROBACTIN TRANSPORT SYSTEM PERMEASE PROTEIN"/>
    <property type="match status" value="1"/>
</dbReference>
<evidence type="ECO:0000256" key="2">
    <source>
        <dbReference type="ARBA" id="ARBA00007935"/>
    </source>
</evidence>
<keyword evidence="4" id="KW-1003">Cell membrane</keyword>
<evidence type="ECO:0000256" key="3">
    <source>
        <dbReference type="ARBA" id="ARBA00022448"/>
    </source>
</evidence>
<comment type="caution">
    <text evidence="9">The sequence shown here is derived from an EMBL/GenBank/DDBJ whole genome shotgun (WGS) entry which is preliminary data.</text>
</comment>
<dbReference type="GO" id="GO:0005886">
    <property type="term" value="C:plasma membrane"/>
    <property type="evidence" value="ECO:0007669"/>
    <property type="project" value="UniProtKB-SubCell"/>
</dbReference>
<evidence type="ECO:0000256" key="5">
    <source>
        <dbReference type="ARBA" id="ARBA00022692"/>
    </source>
</evidence>
<feature type="transmembrane region" description="Helical" evidence="8">
    <location>
        <begin position="51"/>
        <end position="71"/>
    </location>
</feature>
<dbReference type="Proteomes" id="UP000444960">
    <property type="component" value="Unassembled WGS sequence"/>
</dbReference>
<dbReference type="GO" id="GO:0022857">
    <property type="term" value="F:transmembrane transporter activity"/>
    <property type="evidence" value="ECO:0007669"/>
    <property type="project" value="InterPro"/>
</dbReference>
<dbReference type="PANTHER" id="PTHR30472:SF1">
    <property type="entry name" value="FE(3+) DICITRATE TRANSPORT SYSTEM PERMEASE PROTEIN FECC-RELATED"/>
    <property type="match status" value="1"/>
</dbReference>
<evidence type="ECO:0000256" key="6">
    <source>
        <dbReference type="ARBA" id="ARBA00022989"/>
    </source>
</evidence>
<feature type="transmembrane region" description="Helical" evidence="8">
    <location>
        <begin position="140"/>
        <end position="160"/>
    </location>
</feature>
<keyword evidence="3" id="KW-0813">Transport</keyword>
<dbReference type="SUPFAM" id="SSF81345">
    <property type="entry name" value="ABC transporter involved in vitamin B12 uptake, BtuC"/>
    <property type="match status" value="1"/>
</dbReference>
<evidence type="ECO:0000256" key="7">
    <source>
        <dbReference type="ARBA" id="ARBA00023136"/>
    </source>
</evidence>
<feature type="transmembrane region" description="Helical" evidence="8">
    <location>
        <begin position="83"/>
        <end position="104"/>
    </location>
</feature>
<evidence type="ECO:0000256" key="1">
    <source>
        <dbReference type="ARBA" id="ARBA00004651"/>
    </source>
</evidence>
<evidence type="ECO:0000256" key="8">
    <source>
        <dbReference type="SAM" id="Phobius"/>
    </source>
</evidence>
<name>A0A7I9V6V6_9ACTN</name>
<evidence type="ECO:0000256" key="4">
    <source>
        <dbReference type="ARBA" id="ARBA00022475"/>
    </source>
</evidence>
<feature type="transmembrane region" description="Helical" evidence="8">
    <location>
        <begin position="244"/>
        <end position="263"/>
    </location>
</feature>
<dbReference type="CDD" id="cd06550">
    <property type="entry name" value="TM_ABC_iron-siderophores_like"/>
    <property type="match status" value="1"/>
</dbReference>